<proteinExistence type="predicted"/>
<accession>A0AB38BKV6</accession>
<dbReference type="EMBL" id="FOQC01000054">
    <property type="protein sequence ID" value="SFI12124.1"/>
    <property type="molecule type" value="Genomic_DNA"/>
</dbReference>
<evidence type="ECO:0008006" key="5">
    <source>
        <dbReference type="Google" id="ProtNLM"/>
    </source>
</evidence>
<keyword evidence="3" id="KW-1185">Reference proteome</keyword>
<evidence type="ECO:0000313" key="2">
    <source>
        <dbReference type="EMBL" id="SFI12124.1"/>
    </source>
</evidence>
<organism evidence="2 4">
    <name type="scientific">Trichococcus flocculiformis</name>
    <dbReference type="NCBI Taxonomy" id="82803"/>
    <lineage>
        <taxon>Bacteria</taxon>
        <taxon>Bacillati</taxon>
        <taxon>Bacillota</taxon>
        <taxon>Bacilli</taxon>
        <taxon>Lactobacillales</taxon>
        <taxon>Carnobacteriaceae</taxon>
        <taxon>Trichococcus</taxon>
    </lineage>
</organism>
<dbReference type="Proteomes" id="UP000195947">
    <property type="component" value="Unassembled WGS sequence"/>
</dbReference>
<evidence type="ECO:0000313" key="4">
    <source>
        <dbReference type="Proteomes" id="UP000199686"/>
    </source>
</evidence>
<dbReference type="EMBL" id="FJMZ01000019">
    <property type="protein sequence ID" value="SBO15764.1"/>
    <property type="molecule type" value="Genomic_DNA"/>
</dbReference>
<sequence>MGSQGYITATGGTATGFSGDKYTDYIAIVPGQKYGWTAYFSDARCIAMYDANKVLIRTISGTAAGNPSYYEFVAGGNEYFFRGSAYGQPNPPKLERVPYTLKDKIIKLEADLLAATPNAAVDYEYNAPAYIFASDNDSSGFYSRDYVQHLYPDSLLRAKLDMSLDDARAVNVQSHVKNVATKENVAMTHVLGGNGYKDKTFAYNLVKTKASNAKNKAIRYLAIGDSMTANNIAQTDGVLRGGGCYNAIVKELAMMDNIDMGDNSIKVALIGTGNRTDNPPATYKGQSISIRNCAEGRGSWCTVNYLRHMLHTITSGSTTTSFAGVDAWDSLGLGRKIAIDGTYDEGVAYETYTGTNAQKLLIAQTPHGKYHWDYTANLWAWLDAKYAEVSGAYAGSAEQKTLIDTKMNYLMDNPSNPFFDKAVAKATGDYAFSLTKYLARYKTLADDGVTRLVVGSTAGSHVTDATAYDVCTPTHITLEVGENDRWHFGGVMTAQLTADDNLKIMNAIAAEYPAIKAGFITTRMMGPMFPEKWSDVADVSPMSVGSNEFKYDMNKIVQTALGTLASQTTKYFIPTYFTHSLTSFSSTRKDIDLETGKEVSVGGTDINHPGIQCYWSMAYQILAWIYYTL</sequence>
<name>A0AB38BKV6_9LACT</name>
<reference evidence="1 3" key="1">
    <citation type="submission" date="2016-02" db="EMBL/GenBank/DDBJ databases">
        <authorList>
            <person name="Strepis N."/>
        </authorList>
    </citation>
    <scope>NUCLEOTIDE SEQUENCE [LARGE SCALE GENOMIC DNA]</scope>
    <source>
        <strain evidence="1">Trichococcus flocculiformis</strain>
    </source>
</reference>
<gene>
    <name evidence="2" type="ORF">SAMN04488507_10549</name>
    <name evidence="1" type="ORF">TFLO_1785</name>
</gene>
<reference evidence="2 4" key="2">
    <citation type="submission" date="2016-10" db="EMBL/GenBank/DDBJ databases">
        <authorList>
            <person name="Varghese N."/>
            <person name="Submissions S."/>
        </authorList>
    </citation>
    <scope>NUCLEOTIDE SEQUENCE [LARGE SCALE GENOMIC DNA]</scope>
    <source>
        <strain evidence="2 4">DSM 2094</strain>
    </source>
</reference>
<protein>
    <recommendedName>
        <fullName evidence="5">SGNH hydrolase-type esterase domain-containing protein</fullName>
    </recommendedName>
</protein>
<evidence type="ECO:0000313" key="1">
    <source>
        <dbReference type="EMBL" id="SBO15764.1"/>
    </source>
</evidence>
<dbReference type="Proteomes" id="UP000199686">
    <property type="component" value="Unassembled WGS sequence"/>
</dbReference>
<comment type="caution">
    <text evidence="2">The sequence shown here is derived from an EMBL/GenBank/DDBJ whole genome shotgun (WGS) entry which is preliminary data.</text>
</comment>
<evidence type="ECO:0000313" key="3">
    <source>
        <dbReference type="Proteomes" id="UP000195947"/>
    </source>
</evidence>
<dbReference type="AlphaFoldDB" id="A0AB38BKV6"/>